<feature type="active site" description="Charge relay system" evidence="8">
    <location>
        <position position="154"/>
    </location>
</feature>
<feature type="active site" description="Acyl-ester intermediate" evidence="8">
    <location>
        <position position="178"/>
    </location>
</feature>
<comment type="catalytic activity">
    <reaction evidence="7 8">
        <text>L-glutamyl-tRNA(Gln) + L-glutamine + ATP + H2O = L-glutaminyl-tRNA(Gln) + L-glutamate + ADP + phosphate + H(+)</text>
        <dbReference type="Rhea" id="RHEA:17521"/>
        <dbReference type="Rhea" id="RHEA-COMP:9681"/>
        <dbReference type="Rhea" id="RHEA-COMP:9684"/>
        <dbReference type="ChEBI" id="CHEBI:15377"/>
        <dbReference type="ChEBI" id="CHEBI:15378"/>
        <dbReference type="ChEBI" id="CHEBI:29985"/>
        <dbReference type="ChEBI" id="CHEBI:30616"/>
        <dbReference type="ChEBI" id="CHEBI:43474"/>
        <dbReference type="ChEBI" id="CHEBI:58359"/>
        <dbReference type="ChEBI" id="CHEBI:78520"/>
        <dbReference type="ChEBI" id="CHEBI:78521"/>
        <dbReference type="ChEBI" id="CHEBI:456216"/>
        <dbReference type="EC" id="6.3.5.7"/>
    </reaction>
</comment>
<keyword evidence="10" id="KW-0808">Transferase</keyword>
<keyword evidence="4 8" id="KW-0067">ATP-binding</keyword>
<keyword evidence="5 8" id="KW-0648">Protein biosynthesis</keyword>
<dbReference type="InterPro" id="IPR036928">
    <property type="entry name" value="AS_sf"/>
</dbReference>
<dbReference type="InterPro" id="IPR004412">
    <property type="entry name" value="GatA"/>
</dbReference>
<evidence type="ECO:0000256" key="1">
    <source>
        <dbReference type="ARBA" id="ARBA00008069"/>
    </source>
</evidence>
<dbReference type="PROSITE" id="PS00571">
    <property type="entry name" value="AMIDASES"/>
    <property type="match status" value="1"/>
</dbReference>
<dbReference type="NCBIfam" id="TIGR00132">
    <property type="entry name" value="gatA"/>
    <property type="match status" value="1"/>
</dbReference>
<keyword evidence="2 8" id="KW-0436">Ligase</keyword>
<dbReference type="Proteomes" id="UP000298324">
    <property type="component" value="Unassembled WGS sequence"/>
</dbReference>
<evidence type="ECO:0000259" key="9">
    <source>
        <dbReference type="Pfam" id="PF01425"/>
    </source>
</evidence>
<name>A0A4Y7R7D3_9FIRM</name>
<organism evidence="10 11">
    <name type="scientific">Pelotomaculum schinkii</name>
    <dbReference type="NCBI Taxonomy" id="78350"/>
    <lineage>
        <taxon>Bacteria</taxon>
        <taxon>Bacillati</taxon>
        <taxon>Bacillota</taxon>
        <taxon>Clostridia</taxon>
        <taxon>Eubacteriales</taxon>
        <taxon>Desulfotomaculaceae</taxon>
        <taxon>Pelotomaculum</taxon>
    </lineage>
</organism>
<protein>
    <recommendedName>
        <fullName evidence="8">Glutamyl-tRNA(Gln) amidotransferase subunit A</fullName>
        <shortName evidence="8">Glu-ADT subunit A</shortName>
        <ecNumber evidence="8">6.3.5.7</ecNumber>
    </recommendedName>
</protein>
<dbReference type="Gene3D" id="3.90.1300.10">
    <property type="entry name" value="Amidase signature (AS) domain"/>
    <property type="match status" value="1"/>
</dbReference>
<comment type="caution">
    <text evidence="10">The sequence shown here is derived from an EMBL/GenBank/DDBJ whole genome shotgun (WGS) entry which is preliminary data.</text>
</comment>
<keyword evidence="3 8" id="KW-0547">Nucleotide-binding</keyword>
<dbReference type="InterPro" id="IPR023631">
    <property type="entry name" value="Amidase_dom"/>
</dbReference>
<dbReference type="SUPFAM" id="SSF75304">
    <property type="entry name" value="Amidase signature (AS) enzymes"/>
    <property type="match status" value="1"/>
</dbReference>
<feature type="active site" description="Charge relay system" evidence="8">
    <location>
        <position position="79"/>
    </location>
</feature>
<comment type="similarity">
    <text evidence="1 8">Belongs to the amidase family. GatA subfamily.</text>
</comment>
<dbReference type="AlphaFoldDB" id="A0A4Y7R7D3"/>
<dbReference type="GO" id="GO:0050567">
    <property type="term" value="F:glutaminyl-tRNA synthase (glutamine-hydrolyzing) activity"/>
    <property type="evidence" value="ECO:0007669"/>
    <property type="project" value="UniProtKB-UniRule"/>
</dbReference>
<dbReference type="PANTHER" id="PTHR11895">
    <property type="entry name" value="TRANSAMIDASE"/>
    <property type="match status" value="1"/>
</dbReference>
<evidence type="ECO:0000256" key="4">
    <source>
        <dbReference type="ARBA" id="ARBA00022840"/>
    </source>
</evidence>
<dbReference type="GO" id="GO:0016740">
    <property type="term" value="F:transferase activity"/>
    <property type="evidence" value="ECO:0007669"/>
    <property type="project" value="UniProtKB-KW"/>
</dbReference>
<evidence type="ECO:0000256" key="6">
    <source>
        <dbReference type="ARBA" id="ARBA00025295"/>
    </source>
</evidence>
<dbReference type="EMBL" id="QFGA01000003">
    <property type="protein sequence ID" value="TEB04666.1"/>
    <property type="molecule type" value="Genomic_DNA"/>
</dbReference>
<evidence type="ECO:0000256" key="5">
    <source>
        <dbReference type="ARBA" id="ARBA00022917"/>
    </source>
</evidence>
<accession>A0A4Y7R7D3</accession>
<comment type="subunit">
    <text evidence="8">Heterotrimer of A, B and C subunits.</text>
</comment>
<dbReference type="GO" id="GO:0030956">
    <property type="term" value="C:glutamyl-tRNA(Gln) amidotransferase complex"/>
    <property type="evidence" value="ECO:0007669"/>
    <property type="project" value="InterPro"/>
</dbReference>
<evidence type="ECO:0000313" key="11">
    <source>
        <dbReference type="Proteomes" id="UP000298324"/>
    </source>
</evidence>
<dbReference type="RefSeq" id="WP_190259003.1">
    <property type="nucleotide sequence ID" value="NZ_QFGA01000003.1"/>
</dbReference>
<dbReference type="InterPro" id="IPR020556">
    <property type="entry name" value="Amidase_CS"/>
</dbReference>
<gene>
    <name evidence="8 10" type="primary">gatA</name>
    <name evidence="10" type="ORF">Psch_03428</name>
</gene>
<reference evidence="10 11" key="1">
    <citation type="journal article" date="2018" name="Environ. Microbiol.">
        <title>Novel energy conservation strategies and behaviour of Pelotomaculum schinkii driving syntrophic propionate catabolism.</title>
        <authorList>
            <person name="Hidalgo-Ahumada C.A.P."/>
            <person name="Nobu M.K."/>
            <person name="Narihiro T."/>
            <person name="Tamaki H."/>
            <person name="Liu W.T."/>
            <person name="Kamagata Y."/>
            <person name="Stams A.J.M."/>
            <person name="Imachi H."/>
            <person name="Sousa D.Z."/>
        </authorList>
    </citation>
    <scope>NUCLEOTIDE SEQUENCE [LARGE SCALE GENOMIC DNA]</scope>
    <source>
        <strain evidence="10 11">HH</strain>
    </source>
</reference>
<evidence type="ECO:0000256" key="3">
    <source>
        <dbReference type="ARBA" id="ARBA00022741"/>
    </source>
</evidence>
<comment type="function">
    <text evidence="6 8">Allows the formation of correctly charged Gln-tRNA(Gln) through the transamidation of misacylated Glu-tRNA(Gln) in organisms which lack glutaminyl-tRNA synthetase. The reaction takes place in the presence of glutamine and ATP through an activated gamma-phospho-Glu-tRNA(Gln).</text>
</comment>
<evidence type="ECO:0000256" key="7">
    <source>
        <dbReference type="ARBA" id="ARBA00047407"/>
    </source>
</evidence>
<dbReference type="InterPro" id="IPR000120">
    <property type="entry name" value="Amidase"/>
</dbReference>
<dbReference type="EC" id="6.3.5.7" evidence="8"/>
<sequence>MQLFRLTAHELHDLLVKKEISAEELNLAVFTRVEAVDDRVKAYVTMTKERALEQARSVDRQIKNGDKISPLAGIPVAIKDNMCIDGVRTTACSKILANFVPPYSATVVKRLDGAGATMLGKTNCDEFAMGSSTENSAFFVTRNPWDTERVPGGSSGGSAAVIAAGEAICSLGSDTGGSIRLPASFCGVVGLKPTYGAVSRYGLIAFASSLDQIGPFTRDVTDCAAMLNVICGHDPLDSTSASYNMPDYTGFLKNDVRGLKVGVPREYMAEGINPGVREVIEEALARLETLGAHVEYTTLPHTEYALSTYYLIAPAEASSNLARYDGVRYGYRAENADDVIDMFMKTRSEGFGSEVKRRIMLGTYALSAGYYDAYYLKALRVRTLIKQDFDRAFEKYDLLVSPVCPTTAFRIGEKTDDPLEMYLSDVCTISINLAGIPGMSIPCGFAQGMPVGLQLMGRHFDEGTLLRAAYTFEQNTDYHKAFPEL</sequence>
<evidence type="ECO:0000313" key="10">
    <source>
        <dbReference type="EMBL" id="TEB04666.1"/>
    </source>
</evidence>
<dbReference type="Pfam" id="PF01425">
    <property type="entry name" value="Amidase"/>
    <property type="match status" value="1"/>
</dbReference>
<proteinExistence type="inferred from homology"/>
<feature type="domain" description="Amidase" evidence="9">
    <location>
        <begin position="28"/>
        <end position="466"/>
    </location>
</feature>
<evidence type="ECO:0000256" key="2">
    <source>
        <dbReference type="ARBA" id="ARBA00022598"/>
    </source>
</evidence>
<evidence type="ECO:0000256" key="8">
    <source>
        <dbReference type="HAMAP-Rule" id="MF_00120"/>
    </source>
</evidence>
<dbReference type="HAMAP" id="MF_00120">
    <property type="entry name" value="GatA"/>
    <property type="match status" value="1"/>
</dbReference>
<dbReference type="GO" id="GO:0005524">
    <property type="term" value="F:ATP binding"/>
    <property type="evidence" value="ECO:0007669"/>
    <property type="project" value="UniProtKB-KW"/>
</dbReference>
<keyword evidence="11" id="KW-1185">Reference proteome</keyword>
<dbReference type="PANTHER" id="PTHR11895:SF151">
    <property type="entry name" value="GLUTAMYL-TRNA(GLN) AMIDOTRANSFERASE SUBUNIT A"/>
    <property type="match status" value="1"/>
</dbReference>
<dbReference type="GO" id="GO:0006412">
    <property type="term" value="P:translation"/>
    <property type="evidence" value="ECO:0007669"/>
    <property type="project" value="UniProtKB-UniRule"/>
</dbReference>